<comment type="subcellular location">
    <subcellularLocation>
        <location evidence="1">Membrane</location>
        <topology evidence="1">Single-pass membrane protein</topology>
    </subcellularLocation>
</comment>
<feature type="region of interest" description="Disordered" evidence="7">
    <location>
        <begin position="129"/>
        <end position="167"/>
    </location>
</feature>
<keyword evidence="3 9" id="KW-0732">Signal</keyword>
<reference evidence="11 12" key="1">
    <citation type="submission" date="2016-10" db="EMBL/GenBank/DDBJ databases">
        <authorList>
            <person name="Varghese N."/>
        </authorList>
    </citation>
    <scope>NUCLEOTIDE SEQUENCE [LARGE SCALE GENOMIC DNA]</scope>
</reference>
<evidence type="ECO:0000256" key="7">
    <source>
        <dbReference type="SAM" id="MobiDB-lite"/>
    </source>
</evidence>
<organism evidence="11 12">
    <name type="scientific">Zymoseptoria tritici ST99CH_1A5</name>
    <dbReference type="NCBI Taxonomy" id="1276529"/>
    <lineage>
        <taxon>Eukaryota</taxon>
        <taxon>Fungi</taxon>
        <taxon>Dikarya</taxon>
        <taxon>Ascomycota</taxon>
        <taxon>Pezizomycotina</taxon>
        <taxon>Dothideomycetes</taxon>
        <taxon>Dothideomycetidae</taxon>
        <taxon>Mycosphaerellales</taxon>
        <taxon>Mycosphaerellaceae</taxon>
        <taxon>Zymoseptoria</taxon>
    </lineage>
</organism>
<evidence type="ECO:0000256" key="4">
    <source>
        <dbReference type="ARBA" id="ARBA00022989"/>
    </source>
</evidence>
<feature type="signal peptide" evidence="9">
    <location>
        <begin position="1"/>
        <end position="20"/>
    </location>
</feature>
<keyword evidence="5 8" id="KW-0472">Membrane</keyword>
<feature type="domain" description="WSC" evidence="10">
    <location>
        <begin position="35"/>
        <end position="122"/>
    </location>
</feature>
<dbReference type="PANTHER" id="PTHR24269:SF16">
    <property type="entry name" value="PROTEIN SLG1"/>
    <property type="match status" value="1"/>
</dbReference>
<dbReference type="Pfam" id="PF01822">
    <property type="entry name" value="WSC"/>
    <property type="match status" value="1"/>
</dbReference>
<name>A0A1Y6LXB5_ZYMTR</name>
<dbReference type="AlphaFoldDB" id="A0A1Y6LXB5"/>
<keyword evidence="4 8" id="KW-1133">Transmembrane helix</keyword>
<dbReference type="InterPro" id="IPR051836">
    <property type="entry name" value="Kremen_rcpt"/>
</dbReference>
<sequence length="295" mass="30581">MPPIFRTAAAAFTLLTLVSAAPPVGEMENLLQKRAGSYDGCYSSSTPLESKGDWMYQSSGYCSGQCSGSAVFAMSGSKECWCGDQLPAVADKVDDTSCNQPCVGFPDDTCGGNGFYSVYTTGGTVDHYGGDSSSSSSASSSSSSAVSTPKSTPTSDPPTVVTSMTGGQTVVVTVPASARATASETSKPSSGGGPNTAGIAAGVVVGVVAIAGMALGGYFFMRHKRRREAEEDFKQRTHVDNMMRAGSERKPPGTSYSGMSDQRLDPEAGRRNSVGSLADNQDYSRRILRVANPSD</sequence>
<evidence type="ECO:0000313" key="12">
    <source>
        <dbReference type="Proteomes" id="UP000215453"/>
    </source>
</evidence>
<dbReference type="GO" id="GO:0005886">
    <property type="term" value="C:plasma membrane"/>
    <property type="evidence" value="ECO:0007669"/>
    <property type="project" value="TreeGrafter"/>
</dbReference>
<evidence type="ECO:0000259" key="10">
    <source>
        <dbReference type="PROSITE" id="PS51212"/>
    </source>
</evidence>
<feature type="region of interest" description="Disordered" evidence="7">
    <location>
        <begin position="244"/>
        <end position="295"/>
    </location>
</feature>
<evidence type="ECO:0000256" key="1">
    <source>
        <dbReference type="ARBA" id="ARBA00004167"/>
    </source>
</evidence>
<dbReference type="SMART" id="SM00321">
    <property type="entry name" value="WSC"/>
    <property type="match status" value="1"/>
</dbReference>
<proteinExistence type="predicted"/>
<accession>A0A1Y6LXB5</accession>
<evidence type="ECO:0000256" key="3">
    <source>
        <dbReference type="ARBA" id="ARBA00022729"/>
    </source>
</evidence>
<dbReference type="Proteomes" id="UP000215453">
    <property type="component" value="Chromosome 11"/>
</dbReference>
<evidence type="ECO:0000256" key="9">
    <source>
        <dbReference type="SAM" id="SignalP"/>
    </source>
</evidence>
<evidence type="ECO:0000256" key="6">
    <source>
        <dbReference type="ARBA" id="ARBA00023180"/>
    </source>
</evidence>
<feature type="transmembrane region" description="Helical" evidence="8">
    <location>
        <begin position="197"/>
        <end position="220"/>
    </location>
</feature>
<feature type="chain" id="PRO_5012147745" description="WSC domain-containing protein" evidence="9">
    <location>
        <begin position="21"/>
        <end position="295"/>
    </location>
</feature>
<keyword evidence="6" id="KW-0325">Glycoprotein</keyword>
<protein>
    <recommendedName>
        <fullName evidence="10">WSC domain-containing protein</fullName>
    </recommendedName>
</protein>
<dbReference type="InterPro" id="IPR002889">
    <property type="entry name" value="WSC_carb-bd"/>
</dbReference>
<evidence type="ECO:0000256" key="5">
    <source>
        <dbReference type="ARBA" id="ARBA00023136"/>
    </source>
</evidence>
<evidence type="ECO:0000256" key="2">
    <source>
        <dbReference type="ARBA" id="ARBA00022692"/>
    </source>
</evidence>
<evidence type="ECO:0000313" key="11">
    <source>
        <dbReference type="EMBL" id="SMY29015.1"/>
    </source>
</evidence>
<evidence type="ECO:0000256" key="8">
    <source>
        <dbReference type="SAM" id="Phobius"/>
    </source>
</evidence>
<keyword evidence="2 8" id="KW-0812">Transmembrane</keyword>
<feature type="compositionally biased region" description="Low complexity" evidence="7">
    <location>
        <begin position="132"/>
        <end position="165"/>
    </location>
</feature>
<dbReference type="PROSITE" id="PS51212">
    <property type="entry name" value="WSC"/>
    <property type="match status" value="1"/>
</dbReference>
<gene>
    <name evidence="11" type="ORF">ZT1A5_G10461</name>
</gene>
<dbReference type="PANTHER" id="PTHR24269">
    <property type="entry name" value="KREMEN PROTEIN"/>
    <property type="match status" value="1"/>
</dbReference>
<dbReference type="EMBL" id="LT882686">
    <property type="protein sequence ID" value="SMY29015.1"/>
    <property type="molecule type" value="Genomic_DNA"/>
</dbReference>